<evidence type="ECO:0000313" key="2">
    <source>
        <dbReference type="EMBL" id="RHY24315.1"/>
    </source>
</evidence>
<dbReference type="Proteomes" id="UP000265427">
    <property type="component" value="Unassembled WGS sequence"/>
</dbReference>
<dbReference type="PROSITE" id="PS51199">
    <property type="entry name" value="SF4_HELICASE"/>
    <property type="match status" value="1"/>
</dbReference>
<gene>
    <name evidence="2" type="ORF">DYB36_012583</name>
</gene>
<reference evidence="2 3" key="1">
    <citation type="submission" date="2018-08" db="EMBL/GenBank/DDBJ databases">
        <title>Aphanomyces genome sequencing and annotation.</title>
        <authorList>
            <person name="Minardi D."/>
            <person name="Oidtmann B."/>
            <person name="Van Der Giezen M."/>
            <person name="Studholme D.J."/>
        </authorList>
    </citation>
    <scope>NUCLEOTIDE SEQUENCE [LARGE SCALE GENOMIC DNA]</scope>
    <source>
        <strain evidence="2 3">Kv</strain>
    </source>
</reference>
<feature type="domain" description="SF4 helicase" evidence="1">
    <location>
        <begin position="1"/>
        <end position="198"/>
    </location>
</feature>
<protein>
    <recommendedName>
        <fullName evidence="1">SF4 helicase domain-containing protein</fullName>
    </recommendedName>
</protein>
<accession>A0A397BVJ4</accession>
<comment type="caution">
    <text evidence="2">The sequence shown here is derived from an EMBL/GenBank/DDBJ whole genome shotgun (WGS) entry which is preliminary data.</text>
</comment>
<organism evidence="2 3">
    <name type="scientific">Aphanomyces astaci</name>
    <name type="common">Crayfish plague agent</name>
    <dbReference type="NCBI Taxonomy" id="112090"/>
    <lineage>
        <taxon>Eukaryota</taxon>
        <taxon>Sar</taxon>
        <taxon>Stramenopiles</taxon>
        <taxon>Oomycota</taxon>
        <taxon>Saprolegniomycetes</taxon>
        <taxon>Saprolegniales</taxon>
        <taxon>Verrucalvaceae</taxon>
        <taxon>Aphanomyces</taxon>
    </lineage>
</organism>
<dbReference type="Gene3D" id="3.40.50.300">
    <property type="entry name" value="P-loop containing nucleotide triphosphate hydrolases"/>
    <property type="match status" value="1"/>
</dbReference>
<name>A0A397BVJ4_APHAT</name>
<dbReference type="InterPro" id="IPR007694">
    <property type="entry name" value="DNA_helicase_DnaB-like_C"/>
</dbReference>
<dbReference type="PANTHER" id="PTHR12873:SF0">
    <property type="entry name" value="TWINKLE MTDNA HELICASE"/>
    <property type="match status" value="1"/>
</dbReference>
<evidence type="ECO:0000259" key="1">
    <source>
        <dbReference type="PROSITE" id="PS51199"/>
    </source>
</evidence>
<dbReference type="SUPFAM" id="SSF52540">
    <property type="entry name" value="P-loop containing nucleoside triphosphate hydrolases"/>
    <property type="match status" value="1"/>
</dbReference>
<sequence length="199" mass="22683">CAQGVSTLWGSFEIKNTRLVHKMLTQMAGRSLALNLDLFERTADEFEALPMYFLRFFGSSDVDEVLDAMEYAVYAYDVQHVILDNVQFMMSGQGRGYDKFERQDAALDKFRKFATAKNVHVTLVIHPRKEQDDTDLTLSSVFGTAKATQEADNVLILQRNRGDVKLDVRKNRYYVSLDANTIREGVQSNRADQIDPQSI</sequence>
<dbReference type="GO" id="GO:0003697">
    <property type="term" value="F:single-stranded DNA binding"/>
    <property type="evidence" value="ECO:0007669"/>
    <property type="project" value="InterPro"/>
</dbReference>
<dbReference type="VEuPathDB" id="FungiDB:H257_02207"/>
<evidence type="ECO:0000313" key="3">
    <source>
        <dbReference type="Proteomes" id="UP000265427"/>
    </source>
</evidence>
<dbReference type="InterPro" id="IPR027032">
    <property type="entry name" value="Twinkle-like"/>
</dbReference>
<proteinExistence type="predicted"/>
<dbReference type="InterPro" id="IPR027417">
    <property type="entry name" value="P-loop_NTPase"/>
</dbReference>
<dbReference type="GO" id="GO:0005524">
    <property type="term" value="F:ATP binding"/>
    <property type="evidence" value="ECO:0007669"/>
    <property type="project" value="InterPro"/>
</dbReference>
<dbReference type="EMBL" id="QUSZ01001893">
    <property type="protein sequence ID" value="RHY24315.1"/>
    <property type="molecule type" value="Genomic_DNA"/>
</dbReference>
<dbReference type="GO" id="GO:0006260">
    <property type="term" value="P:DNA replication"/>
    <property type="evidence" value="ECO:0007669"/>
    <property type="project" value="InterPro"/>
</dbReference>
<dbReference type="PANTHER" id="PTHR12873">
    <property type="entry name" value="T7-LIKE MITOCHONDRIAL DNA HELICASE"/>
    <property type="match status" value="1"/>
</dbReference>
<dbReference type="GO" id="GO:0043139">
    <property type="term" value="F:5'-3' DNA helicase activity"/>
    <property type="evidence" value="ECO:0007669"/>
    <property type="project" value="InterPro"/>
</dbReference>
<dbReference type="AlphaFoldDB" id="A0A397BVJ4"/>
<dbReference type="Pfam" id="PF13481">
    <property type="entry name" value="AAA_25"/>
    <property type="match status" value="1"/>
</dbReference>
<feature type="non-terminal residue" evidence="2">
    <location>
        <position position="1"/>
    </location>
</feature>